<dbReference type="NCBIfam" id="NF001802">
    <property type="entry name" value="PRK00521.2-5"/>
    <property type="match status" value="1"/>
</dbReference>
<evidence type="ECO:0000313" key="3">
    <source>
        <dbReference type="EMBL" id="MBB5223450.1"/>
    </source>
</evidence>
<dbReference type="HAMAP" id="MF_00003">
    <property type="entry name" value="RbfA"/>
    <property type="match status" value="1"/>
</dbReference>
<evidence type="ECO:0000256" key="2">
    <source>
        <dbReference type="HAMAP-Rule" id="MF_00003"/>
    </source>
</evidence>
<sequence length="132" mass="14825">MAKTRPITSGGAPGQRQLRVGEVIRRALSEILQRGELHDSDLAHVSVTVSEVKVAPDLRHATAFVLPLGGVNTDVVVRALARNRTELRRLVTDRIDLRFSPELTFQADTRFDQMDRTREVLSSPDVRRDLED</sequence>
<dbReference type="PANTHER" id="PTHR33515:SF1">
    <property type="entry name" value="RIBOSOME-BINDING FACTOR A, CHLOROPLASTIC-RELATED"/>
    <property type="match status" value="1"/>
</dbReference>
<dbReference type="GO" id="GO:0043024">
    <property type="term" value="F:ribosomal small subunit binding"/>
    <property type="evidence" value="ECO:0007669"/>
    <property type="project" value="TreeGrafter"/>
</dbReference>
<comment type="subunit">
    <text evidence="2">Monomer. Binds 30S ribosomal subunits, but not 50S ribosomal subunits or 70S ribosomes.</text>
</comment>
<comment type="subcellular location">
    <subcellularLocation>
        <location evidence="2">Cytoplasm</location>
    </subcellularLocation>
</comment>
<gene>
    <name evidence="2" type="primary">rbfA</name>
    <name evidence="3" type="ORF">HNP73_003397</name>
</gene>
<protein>
    <recommendedName>
        <fullName evidence="2">Ribosome-binding factor A</fullName>
    </recommendedName>
</protein>
<dbReference type="GO" id="GO:0005829">
    <property type="term" value="C:cytosol"/>
    <property type="evidence" value="ECO:0007669"/>
    <property type="project" value="TreeGrafter"/>
</dbReference>
<accession>A0A840SRQ5</accession>
<dbReference type="GO" id="GO:0030490">
    <property type="term" value="P:maturation of SSU-rRNA"/>
    <property type="evidence" value="ECO:0007669"/>
    <property type="project" value="UniProtKB-UniRule"/>
</dbReference>
<comment type="caution">
    <text evidence="3">The sequence shown here is derived from an EMBL/GenBank/DDBJ whole genome shotgun (WGS) entry which is preliminary data.</text>
</comment>
<comment type="similarity">
    <text evidence="2">Belongs to the RbfA family.</text>
</comment>
<keyword evidence="1 2" id="KW-0690">Ribosome biogenesis</keyword>
<dbReference type="Gene3D" id="3.30.300.20">
    <property type="match status" value="1"/>
</dbReference>
<keyword evidence="4" id="KW-1185">Reference proteome</keyword>
<dbReference type="SUPFAM" id="SSF89919">
    <property type="entry name" value="Ribosome-binding factor A, RbfA"/>
    <property type="match status" value="1"/>
</dbReference>
<dbReference type="InterPro" id="IPR023799">
    <property type="entry name" value="RbfA_dom_sf"/>
</dbReference>
<organism evidence="3 4">
    <name type="scientific">Amaricoccus macauensis</name>
    <dbReference type="NCBI Taxonomy" id="57001"/>
    <lineage>
        <taxon>Bacteria</taxon>
        <taxon>Pseudomonadati</taxon>
        <taxon>Pseudomonadota</taxon>
        <taxon>Alphaproteobacteria</taxon>
        <taxon>Rhodobacterales</taxon>
        <taxon>Paracoccaceae</taxon>
        <taxon>Amaricoccus</taxon>
    </lineage>
</organism>
<name>A0A840SRQ5_9RHOB</name>
<dbReference type="InterPro" id="IPR015946">
    <property type="entry name" value="KH_dom-like_a/b"/>
</dbReference>
<dbReference type="Proteomes" id="UP000549457">
    <property type="component" value="Unassembled WGS sequence"/>
</dbReference>
<evidence type="ECO:0000313" key="4">
    <source>
        <dbReference type="Proteomes" id="UP000549457"/>
    </source>
</evidence>
<dbReference type="Pfam" id="PF02033">
    <property type="entry name" value="RBFA"/>
    <property type="match status" value="1"/>
</dbReference>
<dbReference type="AlphaFoldDB" id="A0A840SRQ5"/>
<comment type="function">
    <text evidence="2">One of several proteins that assist in the late maturation steps of the functional core of the 30S ribosomal subunit. Associates with free 30S ribosomal subunits (but not with 30S subunits that are part of 70S ribosomes or polysomes). Required for efficient processing of 16S rRNA. May interact with the 5'-terminal helix region of 16S rRNA.</text>
</comment>
<dbReference type="InterPro" id="IPR000238">
    <property type="entry name" value="RbfA"/>
</dbReference>
<dbReference type="EMBL" id="JACHFM010000003">
    <property type="protein sequence ID" value="MBB5223450.1"/>
    <property type="molecule type" value="Genomic_DNA"/>
</dbReference>
<proteinExistence type="inferred from homology"/>
<reference evidence="3 4" key="1">
    <citation type="submission" date="2020-08" db="EMBL/GenBank/DDBJ databases">
        <title>Genomic Encyclopedia of Type Strains, Phase IV (KMG-IV): sequencing the most valuable type-strain genomes for metagenomic binning, comparative biology and taxonomic classification.</title>
        <authorList>
            <person name="Goeker M."/>
        </authorList>
    </citation>
    <scope>NUCLEOTIDE SEQUENCE [LARGE SCALE GENOMIC DNA]</scope>
    <source>
        <strain evidence="3 4">DSM 101730</strain>
    </source>
</reference>
<dbReference type="PANTHER" id="PTHR33515">
    <property type="entry name" value="RIBOSOME-BINDING FACTOR A, CHLOROPLASTIC-RELATED"/>
    <property type="match status" value="1"/>
</dbReference>
<dbReference type="InterPro" id="IPR020053">
    <property type="entry name" value="Ribosome-bd_factorA_CS"/>
</dbReference>
<evidence type="ECO:0000256" key="1">
    <source>
        <dbReference type="ARBA" id="ARBA00022517"/>
    </source>
</evidence>
<dbReference type="NCBIfam" id="TIGR00082">
    <property type="entry name" value="rbfA"/>
    <property type="match status" value="1"/>
</dbReference>
<keyword evidence="2" id="KW-0963">Cytoplasm</keyword>
<dbReference type="RefSeq" id="WP_184152240.1">
    <property type="nucleotide sequence ID" value="NZ_JACHFM010000003.1"/>
</dbReference>
<dbReference type="PROSITE" id="PS01319">
    <property type="entry name" value="RBFA"/>
    <property type="match status" value="1"/>
</dbReference>